<evidence type="ECO:0000313" key="3">
    <source>
        <dbReference type="Proteomes" id="UP000184356"/>
    </source>
</evidence>
<dbReference type="RefSeq" id="XP_040695834.1">
    <property type="nucleotide sequence ID" value="XM_040850606.1"/>
</dbReference>
<dbReference type="STRING" id="1036612.A0A1L9SXW1"/>
<proteinExistence type="predicted"/>
<dbReference type="PANTHER" id="PTHR40781:SF1">
    <property type="match status" value="1"/>
</dbReference>
<name>A0A1L9SXW1_9EURO</name>
<dbReference type="GeneID" id="63766679"/>
<dbReference type="AlphaFoldDB" id="A0A1L9SXW1"/>
<dbReference type="VEuPathDB" id="FungiDB:ASPSYDRAFT_718607"/>
<accession>A0A1L9SXW1</accession>
<dbReference type="Proteomes" id="UP000184356">
    <property type="component" value="Unassembled WGS sequence"/>
</dbReference>
<sequence>MNKFCLSPADVPGTLYRVQYGDSMTTYDLYEGLEADDTATLYDDEGDEEEDDTLEEFGDAVERHLSWDTEYESIFISLFSQRRHAENWMLERHTRFGSRNCTLLQIDTANLVAFFIFRAEEIVDALSLSIPEAAQASVAREYLIAHYVPSRAIIGSQTVDDILAGKVTPFSVDSDVSWDVSEFWTLKQIDTKIWGI</sequence>
<dbReference type="PANTHER" id="PTHR40781">
    <property type="match status" value="1"/>
</dbReference>
<organism evidence="2 3">
    <name type="scientific">Aspergillus sydowii CBS 593.65</name>
    <dbReference type="NCBI Taxonomy" id="1036612"/>
    <lineage>
        <taxon>Eukaryota</taxon>
        <taxon>Fungi</taxon>
        <taxon>Dikarya</taxon>
        <taxon>Ascomycota</taxon>
        <taxon>Pezizomycotina</taxon>
        <taxon>Eurotiomycetes</taxon>
        <taxon>Eurotiomycetidae</taxon>
        <taxon>Eurotiales</taxon>
        <taxon>Aspergillaceae</taxon>
        <taxon>Aspergillus</taxon>
        <taxon>Aspergillus subgen. Nidulantes</taxon>
    </lineage>
</organism>
<evidence type="ECO:0000259" key="1">
    <source>
        <dbReference type="Pfam" id="PF24494"/>
    </source>
</evidence>
<dbReference type="OrthoDB" id="88561at2759"/>
<gene>
    <name evidence="2" type="ORF">ASPSYDRAFT_718607</name>
</gene>
<evidence type="ECO:0000313" key="2">
    <source>
        <dbReference type="EMBL" id="OJJ52028.1"/>
    </source>
</evidence>
<reference evidence="3" key="1">
    <citation type="journal article" date="2017" name="Genome Biol.">
        <title>Comparative genomics reveals high biological diversity and specific adaptations in the industrially and medically important fungal genus Aspergillus.</title>
        <authorList>
            <person name="de Vries R.P."/>
            <person name="Riley R."/>
            <person name="Wiebenga A."/>
            <person name="Aguilar-Osorio G."/>
            <person name="Amillis S."/>
            <person name="Uchima C.A."/>
            <person name="Anderluh G."/>
            <person name="Asadollahi M."/>
            <person name="Askin M."/>
            <person name="Barry K."/>
            <person name="Battaglia E."/>
            <person name="Bayram O."/>
            <person name="Benocci T."/>
            <person name="Braus-Stromeyer S.A."/>
            <person name="Caldana C."/>
            <person name="Canovas D."/>
            <person name="Cerqueira G.C."/>
            <person name="Chen F."/>
            <person name="Chen W."/>
            <person name="Choi C."/>
            <person name="Clum A."/>
            <person name="Dos Santos R.A."/>
            <person name="Damasio A.R."/>
            <person name="Diallinas G."/>
            <person name="Emri T."/>
            <person name="Fekete E."/>
            <person name="Flipphi M."/>
            <person name="Freyberg S."/>
            <person name="Gallo A."/>
            <person name="Gournas C."/>
            <person name="Habgood R."/>
            <person name="Hainaut M."/>
            <person name="Harispe M.L."/>
            <person name="Henrissat B."/>
            <person name="Hilden K.S."/>
            <person name="Hope R."/>
            <person name="Hossain A."/>
            <person name="Karabika E."/>
            <person name="Karaffa L."/>
            <person name="Karanyi Z."/>
            <person name="Krasevec N."/>
            <person name="Kuo A."/>
            <person name="Kusch H."/>
            <person name="LaButti K."/>
            <person name="Lagendijk E.L."/>
            <person name="Lapidus A."/>
            <person name="Levasseur A."/>
            <person name="Lindquist E."/>
            <person name="Lipzen A."/>
            <person name="Logrieco A.F."/>
            <person name="MacCabe A."/>
            <person name="Maekelae M.R."/>
            <person name="Malavazi I."/>
            <person name="Melin P."/>
            <person name="Meyer V."/>
            <person name="Mielnichuk N."/>
            <person name="Miskei M."/>
            <person name="Molnar A.P."/>
            <person name="Mule G."/>
            <person name="Ngan C.Y."/>
            <person name="Orejas M."/>
            <person name="Orosz E."/>
            <person name="Ouedraogo J.P."/>
            <person name="Overkamp K.M."/>
            <person name="Park H.-S."/>
            <person name="Perrone G."/>
            <person name="Piumi F."/>
            <person name="Punt P.J."/>
            <person name="Ram A.F."/>
            <person name="Ramon A."/>
            <person name="Rauscher S."/>
            <person name="Record E."/>
            <person name="Riano-Pachon D.M."/>
            <person name="Robert V."/>
            <person name="Roehrig J."/>
            <person name="Ruller R."/>
            <person name="Salamov A."/>
            <person name="Salih N.S."/>
            <person name="Samson R.A."/>
            <person name="Sandor E."/>
            <person name="Sanguinetti M."/>
            <person name="Schuetze T."/>
            <person name="Sepcic K."/>
            <person name="Shelest E."/>
            <person name="Sherlock G."/>
            <person name="Sophianopoulou V."/>
            <person name="Squina F.M."/>
            <person name="Sun H."/>
            <person name="Susca A."/>
            <person name="Todd R.B."/>
            <person name="Tsang A."/>
            <person name="Unkles S.E."/>
            <person name="van de Wiele N."/>
            <person name="van Rossen-Uffink D."/>
            <person name="Oliveira J.V."/>
            <person name="Vesth T.C."/>
            <person name="Visser J."/>
            <person name="Yu J.-H."/>
            <person name="Zhou M."/>
            <person name="Andersen M.R."/>
            <person name="Archer D.B."/>
            <person name="Baker S.E."/>
            <person name="Benoit I."/>
            <person name="Brakhage A.A."/>
            <person name="Braus G.H."/>
            <person name="Fischer R."/>
            <person name="Frisvad J.C."/>
            <person name="Goldman G.H."/>
            <person name="Houbraken J."/>
            <person name="Oakley B."/>
            <person name="Pocsi I."/>
            <person name="Scazzocchio C."/>
            <person name="Seiboth B."/>
            <person name="vanKuyk P.A."/>
            <person name="Wortman J."/>
            <person name="Dyer P.S."/>
            <person name="Grigoriev I.V."/>
        </authorList>
    </citation>
    <scope>NUCLEOTIDE SEQUENCE [LARGE SCALE GENOMIC DNA]</scope>
    <source>
        <strain evidence="3">CBS 593.65</strain>
    </source>
</reference>
<dbReference type="Pfam" id="PF24494">
    <property type="entry name" value="DUF7587"/>
    <property type="match status" value="1"/>
</dbReference>
<dbReference type="EMBL" id="KV878606">
    <property type="protein sequence ID" value="OJJ52028.1"/>
    <property type="molecule type" value="Genomic_DNA"/>
</dbReference>
<keyword evidence="3" id="KW-1185">Reference proteome</keyword>
<protein>
    <recommendedName>
        <fullName evidence="1">DUF7587 domain-containing protein</fullName>
    </recommendedName>
</protein>
<feature type="domain" description="DUF7587" evidence="1">
    <location>
        <begin position="11"/>
        <end position="161"/>
    </location>
</feature>
<dbReference type="InterPro" id="IPR056009">
    <property type="entry name" value="DUF7587"/>
</dbReference>